<dbReference type="Gene3D" id="3.40.50.880">
    <property type="match status" value="1"/>
</dbReference>
<evidence type="ECO:0000256" key="1">
    <source>
        <dbReference type="ARBA" id="ARBA00023015"/>
    </source>
</evidence>
<dbReference type="GO" id="GO:0043565">
    <property type="term" value="F:sequence-specific DNA binding"/>
    <property type="evidence" value="ECO:0007669"/>
    <property type="project" value="InterPro"/>
</dbReference>
<keyword evidence="1" id="KW-0805">Transcription regulation</keyword>
<dbReference type="SMART" id="SM00342">
    <property type="entry name" value="HTH_ARAC"/>
    <property type="match status" value="1"/>
</dbReference>
<dbReference type="PRINTS" id="PR00032">
    <property type="entry name" value="HTHARAC"/>
</dbReference>
<dbReference type="RefSeq" id="WP_172873186.1">
    <property type="nucleotide sequence ID" value="NZ_JABRWL010000001.1"/>
</dbReference>
<evidence type="ECO:0000259" key="4">
    <source>
        <dbReference type="PROSITE" id="PS01124"/>
    </source>
</evidence>
<dbReference type="PANTHER" id="PTHR43130:SF3">
    <property type="entry name" value="HTH-TYPE TRANSCRIPTIONAL REGULATOR RV1931C"/>
    <property type="match status" value="1"/>
</dbReference>
<dbReference type="Proteomes" id="UP001155820">
    <property type="component" value="Unassembled WGS sequence"/>
</dbReference>
<reference evidence="5" key="1">
    <citation type="submission" date="2019-07" db="EMBL/GenBank/DDBJ databases">
        <title>FDA dAtabase for Regulatory Grade micrObial Sequences (FDA-ARGOS): Supporting development and validation of Infectious Disease Dx tests.</title>
        <authorList>
            <person name="Bachman M."/>
            <person name="Young C."/>
            <person name="Tallon L."/>
            <person name="Sadzewicz L."/>
            <person name="Vavikolanu K."/>
            <person name="Mehta A."/>
            <person name="Aluvathingal J."/>
            <person name="Nadendla S."/>
            <person name="Nandy P."/>
            <person name="Geyer C."/>
            <person name="Yan Y."/>
            <person name="Sichtig H."/>
        </authorList>
    </citation>
    <scope>NUCLEOTIDE SEQUENCE</scope>
    <source>
        <strain evidence="5">FDAARGOS_618</strain>
        <plasmid evidence="5">unnamed2</plasmid>
    </source>
</reference>
<comment type="caution">
    <text evidence="5">The sequence shown here is derived from an EMBL/GenBank/DDBJ whole genome shotgun (WGS) entry which is preliminary data.</text>
</comment>
<dbReference type="InterPro" id="IPR029062">
    <property type="entry name" value="Class_I_gatase-like"/>
</dbReference>
<dbReference type="InterPro" id="IPR018062">
    <property type="entry name" value="HTH_AraC-typ_CS"/>
</dbReference>
<dbReference type="InterPro" id="IPR009057">
    <property type="entry name" value="Homeodomain-like_sf"/>
</dbReference>
<dbReference type="Pfam" id="PF12833">
    <property type="entry name" value="HTH_18"/>
    <property type="match status" value="1"/>
</dbReference>
<dbReference type="Gene3D" id="1.10.10.60">
    <property type="entry name" value="Homeodomain-like"/>
    <property type="match status" value="1"/>
</dbReference>
<dbReference type="AlphaFoldDB" id="A0AA44IWZ4"/>
<dbReference type="InterPro" id="IPR052158">
    <property type="entry name" value="INH-QAR"/>
</dbReference>
<dbReference type="EMBL" id="JABRWM010000002">
    <property type="protein sequence ID" value="NRF17769.1"/>
    <property type="molecule type" value="Genomic_DNA"/>
</dbReference>
<dbReference type="SUPFAM" id="SSF52317">
    <property type="entry name" value="Class I glutamine amidotransferase-like"/>
    <property type="match status" value="1"/>
</dbReference>
<dbReference type="PROSITE" id="PS00041">
    <property type="entry name" value="HTH_ARAC_FAMILY_1"/>
    <property type="match status" value="1"/>
</dbReference>
<feature type="domain" description="HTH araC/xylS-type" evidence="4">
    <location>
        <begin position="222"/>
        <end position="320"/>
    </location>
</feature>
<evidence type="ECO:0000313" key="5">
    <source>
        <dbReference type="EMBL" id="NRF17769.1"/>
    </source>
</evidence>
<dbReference type="SUPFAM" id="SSF46689">
    <property type="entry name" value="Homeodomain-like"/>
    <property type="match status" value="1"/>
</dbReference>
<keyword evidence="6" id="KW-1185">Reference proteome</keyword>
<organism evidence="5 6">
    <name type="scientific">Agrobacterium pusense</name>
    <dbReference type="NCBI Taxonomy" id="648995"/>
    <lineage>
        <taxon>Bacteria</taxon>
        <taxon>Pseudomonadati</taxon>
        <taxon>Pseudomonadota</taxon>
        <taxon>Alphaproteobacteria</taxon>
        <taxon>Hyphomicrobiales</taxon>
        <taxon>Rhizobiaceae</taxon>
        <taxon>Rhizobium/Agrobacterium group</taxon>
        <taxon>Agrobacterium</taxon>
    </lineage>
</organism>
<dbReference type="InterPro" id="IPR020449">
    <property type="entry name" value="Tscrpt_reg_AraC-type_HTH"/>
</dbReference>
<dbReference type="GO" id="GO:0003700">
    <property type="term" value="F:DNA-binding transcription factor activity"/>
    <property type="evidence" value="ECO:0007669"/>
    <property type="project" value="InterPro"/>
</dbReference>
<geneLocation type="plasmid" evidence="5">
    <name>unnamed2</name>
</geneLocation>
<dbReference type="PANTHER" id="PTHR43130">
    <property type="entry name" value="ARAC-FAMILY TRANSCRIPTIONAL REGULATOR"/>
    <property type="match status" value="1"/>
</dbReference>
<protein>
    <submittedName>
        <fullName evidence="5">GlxA family transcriptional regulator</fullName>
    </submittedName>
</protein>
<evidence type="ECO:0000256" key="3">
    <source>
        <dbReference type="ARBA" id="ARBA00023163"/>
    </source>
</evidence>
<proteinExistence type="predicted"/>
<sequence>MSGVDTKFSQRIGFLLVPNFALMSYASAIEPLRAANLIAGKDLYKVTPLSVGGAEVRSSSGVSVICDDLFVAGGDCHTIFVCAGGLQPDWALVQSAHPLLRKLSRQGVRVGGISSGAYLLAEAGLLDNKDFTIHWEHALLLKERFPQLSPRQTRYVIDGDRVTCAGGVAPLDMMHAIIGERMGSHFARRVSDWFLHTAVSAPGASQRGSLAERYGTNHSALLSILEKMEATLERPLSRVELAKLVGISVRHVDRLFKAHLKDSFRATYRNLRLDHARRLLEQSPLSIGEIALATGFSSTGHFSHAFRSRFGRSPSGSRSKTAH</sequence>
<dbReference type="InterPro" id="IPR018060">
    <property type="entry name" value="HTH_AraC"/>
</dbReference>
<dbReference type="Pfam" id="PF01965">
    <property type="entry name" value="DJ-1_PfpI"/>
    <property type="match status" value="1"/>
</dbReference>
<keyword evidence="2" id="KW-0238">DNA-binding</keyword>
<evidence type="ECO:0000313" key="6">
    <source>
        <dbReference type="Proteomes" id="UP001155820"/>
    </source>
</evidence>
<dbReference type="InterPro" id="IPR002818">
    <property type="entry name" value="DJ-1/PfpI"/>
</dbReference>
<evidence type="ECO:0000256" key="2">
    <source>
        <dbReference type="ARBA" id="ARBA00023125"/>
    </source>
</evidence>
<keyword evidence="3" id="KW-0804">Transcription</keyword>
<dbReference type="CDD" id="cd03136">
    <property type="entry name" value="GATase1_AraC_ArgR_like"/>
    <property type="match status" value="1"/>
</dbReference>
<gene>
    <name evidence="5" type="ORF">FOB26_01195</name>
</gene>
<name>A0AA44IWZ4_9HYPH</name>
<accession>A0AA44IWZ4</accession>
<dbReference type="PROSITE" id="PS01124">
    <property type="entry name" value="HTH_ARAC_FAMILY_2"/>
    <property type="match status" value="1"/>
</dbReference>
<keyword evidence="5" id="KW-0614">Plasmid</keyword>